<feature type="region of interest" description="Disordered" evidence="1">
    <location>
        <begin position="1"/>
        <end position="21"/>
    </location>
</feature>
<reference evidence="2 3" key="2">
    <citation type="journal article" date="2012" name="Proc. Natl. Acad. Sci. U.S.A.">
        <title>Antigenic diversity is generated by distinct evolutionary mechanisms in African trypanosome species.</title>
        <authorList>
            <person name="Jackson A.P."/>
            <person name="Berry A."/>
            <person name="Aslett M."/>
            <person name="Allison H.C."/>
            <person name="Burton P."/>
            <person name="Vavrova-Anderson J."/>
            <person name="Brown R."/>
            <person name="Browne H."/>
            <person name="Corton N."/>
            <person name="Hauser H."/>
            <person name="Gamble J."/>
            <person name="Gilderthorp R."/>
            <person name="Marcello L."/>
            <person name="McQuillan J."/>
            <person name="Otto T.D."/>
            <person name="Quail M.A."/>
            <person name="Sanders M.J."/>
            <person name="van Tonder A."/>
            <person name="Ginger M.L."/>
            <person name="Field M.C."/>
            <person name="Barry J.D."/>
            <person name="Hertz-Fowler C."/>
            <person name="Berriman M."/>
        </authorList>
    </citation>
    <scope>NUCLEOTIDE SEQUENCE [LARGE SCALE GENOMIC DNA]</scope>
    <source>
        <strain evidence="2 3">IL3000</strain>
    </source>
</reference>
<protein>
    <submittedName>
        <fullName evidence="2">WGS project CAEQ00000000 data, annotated contig 435</fullName>
    </submittedName>
</protein>
<dbReference type="GO" id="GO:0003723">
    <property type="term" value="F:RNA binding"/>
    <property type="evidence" value="ECO:0007669"/>
    <property type="project" value="InterPro"/>
</dbReference>
<dbReference type="OMA" id="PQRRSEW"/>
<dbReference type="GO" id="GO:0006400">
    <property type="term" value="P:tRNA modification"/>
    <property type="evidence" value="ECO:0007669"/>
    <property type="project" value="InterPro"/>
</dbReference>
<dbReference type="PANTHER" id="PTHR13452">
    <property type="entry name" value="THUMP DOMAIN CONTAINING PROTEIN 1-RELATED"/>
    <property type="match status" value="1"/>
</dbReference>
<gene>
    <name evidence="2" type="ORF">TCIL3000_0_11560</name>
</gene>
<feature type="compositionally biased region" description="Basic and acidic residues" evidence="1">
    <location>
        <begin position="103"/>
        <end position="131"/>
    </location>
</feature>
<dbReference type="AlphaFoldDB" id="F9WFX8"/>
<organism evidence="2 3">
    <name type="scientific">Trypanosoma congolense (strain IL3000)</name>
    <dbReference type="NCBI Taxonomy" id="1068625"/>
    <lineage>
        <taxon>Eukaryota</taxon>
        <taxon>Discoba</taxon>
        <taxon>Euglenozoa</taxon>
        <taxon>Kinetoplastea</taxon>
        <taxon>Metakinetoplastina</taxon>
        <taxon>Trypanosomatida</taxon>
        <taxon>Trypanosomatidae</taxon>
        <taxon>Trypanosoma</taxon>
        <taxon>Nannomonas</taxon>
    </lineage>
</organism>
<name>F9WFX8_TRYCI</name>
<evidence type="ECO:0000256" key="1">
    <source>
        <dbReference type="SAM" id="MobiDB-lite"/>
    </source>
</evidence>
<sequence length="361" mass="39521">MPAVRTHRQNVGRQRHHKSRAGQILVPHGRVSGLLWTVNPRQEPKALRELQLFLQPLIADLEKAQGGVGDGATGCDAGADGGPSPSTSSLLSAELAACTTTRGGDRNAPEGCREGKLYRKRSRPEEKADSNSHRWLAALETYCKGYLMVSVPFPPAPGEGSPRCKTPELEEDSATERGTCDGVGESGKGERNDLADSAHLVVHNPMVRTVVERIFADITEGRRPVLRHCFRLMPCELTCCPTLPEMRQGLECLTKEHFPPSSAEIQQLHKIGLSFAVKNNTNVEAKKSYLQAALEATFPTNRFVVIPMGRLQGYVGDVEAVFSVIVVHSTCVMGVQWHFSSREKFNLHALCAKHLELSTSV</sequence>
<accession>F9WFX8</accession>
<dbReference type="EMBL" id="CAEQ01002198">
    <property type="protein sequence ID" value="CCD16208.1"/>
    <property type="molecule type" value="Genomic_DNA"/>
</dbReference>
<proteinExistence type="predicted"/>
<dbReference type="Proteomes" id="UP000000702">
    <property type="component" value="Unassembled WGS sequence"/>
</dbReference>
<dbReference type="InterPro" id="IPR040183">
    <property type="entry name" value="THUMPD1-like"/>
</dbReference>
<feature type="region of interest" description="Disordered" evidence="1">
    <location>
        <begin position="156"/>
        <end position="191"/>
    </location>
</feature>
<feature type="region of interest" description="Disordered" evidence="1">
    <location>
        <begin position="100"/>
        <end position="131"/>
    </location>
</feature>
<dbReference type="PANTHER" id="PTHR13452:SF10">
    <property type="entry name" value="THUMP DOMAIN-CONTAINING PROTEIN 1"/>
    <property type="match status" value="1"/>
</dbReference>
<evidence type="ECO:0000313" key="2">
    <source>
        <dbReference type="EMBL" id="CCD16208.1"/>
    </source>
</evidence>
<reference evidence="3" key="1">
    <citation type="submission" date="2011-07" db="EMBL/GenBank/DDBJ databases">
        <title>Divergent evolution of antigenic variation in African trypanosomes.</title>
        <authorList>
            <person name="Jackson A.P."/>
            <person name="Berry A."/>
            <person name="Allison H.C."/>
            <person name="Burton P."/>
            <person name="Anderson J."/>
            <person name="Aslett M."/>
            <person name="Brown R."/>
            <person name="Corton N."/>
            <person name="Harris D."/>
            <person name="Hauser H."/>
            <person name="Gamble J."/>
            <person name="Gilderthorp R."/>
            <person name="McQuillan J."/>
            <person name="Quail M.A."/>
            <person name="Sanders M."/>
            <person name="Van Tonder A."/>
            <person name="Ginger M.L."/>
            <person name="Donelson J.E."/>
            <person name="Field M.C."/>
            <person name="Barry J.D."/>
            <person name="Berriman M."/>
            <person name="Hertz-Fowler C."/>
        </authorList>
    </citation>
    <scope>NUCLEOTIDE SEQUENCE [LARGE SCALE GENOMIC DNA]</scope>
    <source>
        <strain evidence="3">IL3000</strain>
    </source>
</reference>
<comment type="caution">
    <text evidence="2">The sequence shown here is derived from an EMBL/GenBank/DDBJ whole genome shotgun (WGS) entry which is preliminary data.</text>
</comment>
<evidence type="ECO:0000313" key="3">
    <source>
        <dbReference type="Proteomes" id="UP000000702"/>
    </source>
</evidence>
<feature type="compositionally biased region" description="Basic residues" evidence="1">
    <location>
        <begin position="1"/>
        <end position="20"/>
    </location>
</feature>
<dbReference type="VEuPathDB" id="TriTrypDB:TcIL3000_0_11560"/>
<keyword evidence="3" id="KW-1185">Reference proteome</keyword>